<feature type="transmembrane region" description="Helical" evidence="2">
    <location>
        <begin position="92"/>
        <end position="115"/>
    </location>
</feature>
<feature type="transmembrane region" description="Helical" evidence="2">
    <location>
        <begin position="55"/>
        <end position="72"/>
    </location>
</feature>
<gene>
    <name evidence="3" type="ORF">GCM10009550_47660</name>
</gene>
<name>A0ABN1RK02_9ACTN</name>
<sequence length="489" mass="54455">MKRHPLIWLSGAQPAILEQTPGDRAKYQGIGGAVLTTATLAGVSMFFALQMALRAPWYAALPISLVWFLAILNLDRWLVVSIQRGNRAWLVALPRLLMALLFGFIISTPLVLRIFQPEIETEINKIRQEQTERFQGDLSGGEVGRKIDALEKQETALLQTIAGGGTVVNPEEDPQIVALRERLGPLEKTRDENADAATCELTGDKCRDGSRKSGAGPRYENFRAKQREAERQIREIDRQIKDRRDDITATSKTSREQTLREANESLPGVQTQLENLRQIQSDEQQSFEQANEGNTGLLVRLDALNRASAGDFTLGLWRVLLFLLFTVIECLPIFVKVLQLYGPPNTYEQLAEEHAKRSVTTGKIRAETHEQALELEQTSQLSQSRSLVEARQEAAQKLGAMTAESELRVAAAILAAWEEREIARIPKHLDEYVTSTHDPIPEPGSPEPAPEPAVTPPFFGPGAPGVMPYYAPAFDEDARRADLEGRQPR</sequence>
<dbReference type="Pfam" id="PF14362">
    <property type="entry name" value="DUF4407"/>
    <property type="match status" value="1"/>
</dbReference>
<evidence type="ECO:0008006" key="5">
    <source>
        <dbReference type="Google" id="ProtNLM"/>
    </source>
</evidence>
<dbReference type="EMBL" id="BAAAHH010000021">
    <property type="protein sequence ID" value="GAA0958726.1"/>
    <property type="molecule type" value="Genomic_DNA"/>
</dbReference>
<reference evidence="3 4" key="1">
    <citation type="journal article" date="2019" name="Int. J. Syst. Evol. Microbiol.">
        <title>The Global Catalogue of Microorganisms (GCM) 10K type strain sequencing project: providing services to taxonomists for standard genome sequencing and annotation.</title>
        <authorList>
            <consortium name="The Broad Institute Genomics Platform"/>
            <consortium name="The Broad Institute Genome Sequencing Center for Infectious Disease"/>
            <person name="Wu L."/>
            <person name="Ma J."/>
        </authorList>
    </citation>
    <scope>NUCLEOTIDE SEQUENCE [LARGE SCALE GENOMIC DNA]</scope>
    <source>
        <strain evidence="3 4">JCM 10696</strain>
    </source>
</reference>
<comment type="caution">
    <text evidence="3">The sequence shown here is derived from an EMBL/GenBank/DDBJ whole genome shotgun (WGS) entry which is preliminary data.</text>
</comment>
<keyword evidence="2" id="KW-0812">Transmembrane</keyword>
<proteinExistence type="predicted"/>
<feature type="region of interest" description="Disordered" evidence="1">
    <location>
        <begin position="242"/>
        <end position="264"/>
    </location>
</feature>
<organism evidence="3 4">
    <name type="scientific">Actinocorallia libanotica</name>
    <dbReference type="NCBI Taxonomy" id="46162"/>
    <lineage>
        <taxon>Bacteria</taxon>
        <taxon>Bacillati</taxon>
        <taxon>Actinomycetota</taxon>
        <taxon>Actinomycetes</taxon>
        <taxon>Streptosporangiales</taxon>
        <taxon>Thermomonosporaceae</taxon>
        <taxon>Actinocorallia</taxon>
    </lineage>
</organism>
<evidence type="ECO:0000313" key="4">
    <source>
        <dbReference type="Proteomes" id="UP001500665"/>
    </source>
</evidence>
<feature type="compositionally biased region" description="Basic and acidic residues" evidence="1">
    <location>
        <begin position="242"/>
        <end position="263"/>
    </location>
</feature>
<feature type="region of interest" description="Disordered" evidence="1">
    <location>
        <begin position="436"/>
        <end position="460"/>
    </location>
</feature>
<dbReference type="Proteomes" id="UP001500665">
    <property type="component" value="Unassembled WGS sequence"/>
</dbReference>
<feature type="compositionally biased region" description="Pro residues" evidence="1">
    <location>
        <begin position="441"/>
        <end position="459"/>
    </location>
</feature>
<evidence type="ECO:0000256" key="2">
    <source>
        <dbReference type="SAM" id="Phobius"/>
    </source>
</evidence>
<keyword evidence="4" id="KW-1185">Reference proteome</keyword>
<dbReference type="InterPro" id="IPR025519">
    <property type="entry name" value="DUF4407"/>
</dbReference>
<evidence type="ECO:0000313" key="3">
    <source>
        <dbReference type="EMBL" id="GAA0958726.1"/>
    </source>
</evidence>
<keyword evidence="2" id="KW-0472">Membrane</keyword>
<accession>A0ABN1RK02</accession>
<evidence type="ECO:0000256" key="1">
    <source>
        <dbReference type="SAM" id="MobiDB-lite"/>
    </source>
</evidence>
<dbReference type="RefSeq" id="WP_344243145.1">
    <property type="nucleotide sequence ID" value="NZ_BAAAHH010000021.1"/>
</dbReference>
<keyword evidence="2" id="KW-1133">Transmembrane helix</keyword>
<feature type="transmembrane region" description="Helical" evidence="2">
    <location>
        <begin position="27"/>
        <end position="48"/>
    </location>
</feature>
<protein>
    <recommendedName>
        <fullName evidence="5">DUF4407 domain-containing protein</fullName>
    </recommendedName>
</protein>